<dbReference type="PATRIC" id="fig|153151.4.peg.157"/>
<dbReference type="SUPFAM" id="SSF74650">
    <property type="entry name" value="Galactose mutarotase-like"/>
    <property type="match status" value="1"/>
</dbReference>
<reference evidence="1 2" key="1">
    <citation type="submission" date="2016-01" db="EMBL/GenBank/DDBJ databases">
        <title>Draft Genome Sequences of Seven Thermophilic Sporeformers Isolated from Foods.</title>
        <authorList>
            <person name="Berendsen E.M."/>
            <person name="Wells-Bennik M.H."/>
            <person name="Krawcyk A.O."/>
            <person name="De Jong A."/>
            <person name="Holsappel S."/>
            <person name="Eijlander R.T."/>
            <person name="Kuipers O.P."/>
        </authorList>
    </citation>
    <scope>NUCLEOTIDE SEQUENCE [LARGE SCALE GENOMIC DNA]</scope>
    <source>
        <strain evidence="1 2">B4110</strain>
    </source>
</reference>
<gene>
    <name evidence="1" type="ORF">B4110_2268</name>
</gene>
<organism evidence="1 2">
    <name type="scientific">Parageobacillus toebii</name>
    <dbReference type="NCBI Taxonomy" id="153151"/>
    <lineage>
        <taxon>Bacteria</taxon>
        <taxon>Bacillati</taxon>
        <taxon>Bacillota</taxon>
        <taxon>Bacilli</taxon>
        <taxon>Bacillales</taxon>
        <taxon>Anoxybacillaceae</taxon>
        <taxon>Parageobacillus</taxon>
    </lineage>
</organism>
<dbReference type="EMBL" id="LQYW01000089">
    <property type="protein sequence ID" value="KYD27825.1"/>
    <property type="molecule type" value="Genomic_DNA"/>
</dbReference>
<dbReference type="GO" id="GO:0030246">
    <property type="term" value="F:carbohydrate binding"/>
    <property type="evidence" value="ECO:0007669"/>
    <property type="project" value="InterPro"/>
</dbReference>
<dbReference type="GO" id="GO:0003824">
    <property type="term" value="F:catalytic activity"/>
    <property type="evidence" value="ECO:0007669"/>
    <property type="project" value="InterPro"/>
</dbReference>
<dbReference type="RefSeq" id="WP_062678492.1">
    <property type="nucleotide sequence ID" value="NZ_LQYW01000089.1"/>
</dbReference>
<sequence length="311" mass="35639">MIREGTFKGLKSIILENNYIRAVFLPEYGSKLASLIDKETNKEWLFQAKSDTLTIPSYGAVFSDYDSSGFDEVFPSIDACFDPVTGKPIPDHGEVWALPWEYRLEGETVVFTVKSPVFPYTMTKRVWLEMNRLCFDYAVTNDGDTRFYFIWTPHALLRCDEYTKIVVPDSLTSVMTVEHQTEHLGEWGTIHPYPVTISRKTGKPLDLSKMEPPSANNCEKFYFTERVPKGMCGIVQENTGRKLMYHYPAEKIPYLGVWKTQGGYRGDYNLALEPCTGVYDHLSVAHAIRKVSFVEPKGVFTWWFQIEIGAE</sequence>
<dbReference type="Proteomes" id="UP000075324">
    <property type="component" value="Unassembled WGS sequence"/>
</dbReference>
<dbReference type="InterPro" id="IPR011013">
    <property type="entry name" value="Gal_mutarotase_sf_dom"/>
</dbReference>
<dbReference type="InterPro" id="IPR014718">
    <property type="entry name" value="GH-type_carb-bd"/>
</dbReference>
<dbReference type="AlphaFoldDB" id="A0A150MTZ5"/>
<name>A0A150MTZ5_9BACL</name>
<dbReference type="Gene3D" id="2.70.98.10">
    <property type="match status" value="1"/>
</dbReference>
<evidence type="ECO:0008006" key="3">
    <source>
        <dbReference type="Google" id="ProtNLM"/>
    </source>
</evidence>
<evidence type="ECO:0000313" key="2">
    <source>
        <dbReference type="Proteomes" id="UP000075324"/>
    </source>
</evidence>
<dbReference type="GO" id="GO:0005975">
    <property type="term" value="P:carbohydrate metabolic process"/>
    <property type="evidence" value="ECO:0007669"/>
    <property type="project" value="InterPro"/>
</dbReference>
<proteinExistence type="predicted"/>
<accession>A0A150MTZ5</accession>
<comment type="caution">
    <text evidence="1">The sequence shown here is derived from an EMBL/GenBank/DDBJ whole genome shotgun (WGS) entry which is preliminary data.</text>
</comment>
<evidence type="ECO:0000313" key="1">
    <source>
        <dbReference type="EMBL" id="KYD27825.1"/>
    </source>
</evidence>
<protein>
    <recommendedName>
        <fullName evidence="3">DUF5107 domain-containing protein</fullName>
    </recommendedName>
</protein>